<evidence type="ECO:0000256" key="3">
    <source>
        <dbReference type="ARBA" id="ARBA00022840"/>
    </source>
</evidence>
<dbReference type="GO" id="GO:0007018">
    <property type="term" value="P:microtubule-based movement"/>
    <property type="evidence" value="ECO:0007669"/>
    <property type="project" value="InterPro"/>
</dbReference>
<comment type="similarity">
    <text evidence="6">Belongs to the TRAFAC class myosin-kinesin ATPase superfamily. Kinesin family. KIN-12 subfamily.</text>
</comment>
<dbReference type="PaxDb" id="3827-XP_004491454.1"/>
<keyword evidence="4 8" id="KW-0175">Coiled coil</keyword>
<dbReference type="Pfam" id="PF00225">
    <property type="entry name" value="Kinesin"/>
    <property type="match status" value="1"/>
</dbReference>
<feature type="compositionally biased region" description="Polar residues" evidence="9">
    <location>
        <begin position="20"/>
        <end position="34"/>
    </location>
</feature>
<feature type="region of interest" description="Disordered" evidence="9">
    <location>
        <begin position="1"/>
        <end position="43"/>
    </location>
</feature>
<evidence type="ECO:0000256" key="8">
    <source>
        <dbReference type="SAM" id="Coils"/>
    </source>
</evidence>
<proteinExistence type="inferred from homology"/>
<dbReference type="SUPFAM" id="SSF52540">
    <property type="entry name" value="P-loop containing nucleoside triphosphate hydrolases"/>
    <property type="match status" value="1"/>
</dbReference>
<dbReference type="GO" id="GO:0080175">
    <property type="term" value="P:phragmoplast microtubule organization"/>
    <property type="evidence" value="ECO:0007669"/>
    <property type="project" value="UniProtKB-ARBA"/>
</dbReference>
<evidence type="ECO:0000256" key="5">
    <source>
        <dbReference type="ARBA" id="ARBA00023175"/>
    </source>
</evidence>
<evidence type="ECO:0000256" key="7">
    <source>
        <dbReference type="PROSITE-ProRule" id="PRU00283"/>
    </source>
</evidence>
<dbReference type="InterPro" id="IPR036961">
    <property type="entry name" value="Kinesin_motor_dom_sf"/>
</dbReference>
<feature type="binding site" evidence="7">
    <location>
        <begin position="150"/>
        <end position="157"/>
    </location>
    <ligand>
        <name>ATP</name>
        <dbReference type="ChEBI" id="CHEBI:30616"/>
    </ligand>
</feature>
<gene>
    <name evidence="12" type="primary">LOC101494338</name>
</gene>
<dbReference type="GO" id="GO:0055046">
    <property type="term" value="P:microgametogenesis"/>
    <property type="evidence" value="ECO:0007669"/>
    <property type="project" value="UniProtKB-ARBA"/>
</dbReference>
<evidence type="ECO:0000313" key="11">
    <source>
        <dbReference type="Proteomes" id="UP000087171"/>
    </source>
</evidence>
<dbReference type="RefSeq" id="XP_004491454.1">
    <property type="nucleotide sequence ID" value="XM_004491397.3"/>
</dbReference>
<feature type="domain" description="Kinesin motor" evidence="10">
    <location>
        <begin position="75"/>
        <end position="411"/>
    </location>
</feature>
<dbReference type="RefSeq" id="XP_073221393.1">
    <property type="nucleotide sequence ID" value="XM_073365292.1"/>
</dbReference>
<dbReference type="PANTHER" id="PTHR37739:SF16">
    <property type="entry name" value="KINESIN-LIKE PROTEIN"/>
    <property type="match status" value="1"/>
</dbReference>
<dbReference type="InterPro" id="IPR027417">
    <property type="entry name" value="P-loop_NTPase"/>
</dbReference>
<evidence type="ECO:0000256" key="1">
    <source>
        <dbReference type="ARBA" id="ARBA00022701"/>
    </source>
</evidence>
<dbReference type="GO" id="GO:0003777">
    <property type="term" value="F:microtubule motor activity"/>
    <property type="evidence" value="ECO:0007669"/>
    <property type="project" value="InterPro"/>
</dbReference>
<evidence type="ECO:0000256" key="9">
    <source>
        <dbReference type="SAM" id="MobiDB-lite"/>
    </source>
</evidence>
<protein>
    <submittedName>
        <fullName evidence="12">Kinesin-like protein KIN-12F</fullName>
    </submittedName>
</protein>
<dbReference type="Proteomes" id="UP000087171">
    <property type="component" value="Chromosome Ca2"/>
</dbReference>
<keyword evidence="2 7" id="KW-0547">Nucleotide-binding</keyword>
<keyword evidence="5 7" id="KW-0505">Motor protein</keyword>
<dbReference type="FunFam" id="3.40.850.10:FF:000052">
    <property type="entry name" value="Kinesin-like protein KIN-12F"/>
    <property type="match status" value="1"/>
</dbReference>
<feature type="coiled-coil region" evidence="8">
    <location>
        <begin position="1105"/>
        <end position="1146"/>
    </location>
</feature>
<reference evidence="11" key="1">
    <citation type="journal article" date="2013" name="Nat. Biotechnol.">
        <title>Draft genome sequence of chickpea (Cicer arietinum) provides a resource for trait improvement.</title>
        <authorList>
            <person name="Varshney R.K."/>
            <person name="Song C."/>
            <person name="Saxena R.K."/>
            <person name="Azam S."/>
            <person name="Yu S."/>
            <person name="Sharpe A.G."/>
            <person name="Cannon S."/>
            <person name="Baek J."/>
            <person name="Rosen B.D."/>
            <person name="Tar'an B."/>
            <person name="Millan T."/>
            <person name="Zhang X."/>
            <person name="Ramsay L.D."/>
            <person name="Iwata A."/>
            <person name="Wang Y."/>
            <person name="Nelson W."/>
            <person name="Farmer A.D."/>
            <person name="Gaur P.M."/>
            <person name="Soderlund C."/>
            <person name="Penmetsa R.V."/>
            <person name="Xu C."/>
            <person name="Bharti A.K."/>
            <person name="He W."/>
            <person name="Winter P."/>
            <person name="Zhao S."/>
            <person name="Hane J.K."/>
            <person name="Carrasquilla-Garcia N."/>
            <person name="Condie J.A."/>
            <person name="Upadhyaya H.D."/>
            <person name="Luo M.C."/>
            <person name="Thudi M."/>
            <person name="Gowda C.L."/>
            <person name="Singh N.P."/>
            <person name="Lichtenzveig J."/>
            <person name="Gali K.K."/>
            <person name="Rubio J."/>
            <person name="Nadarajan N."/>
            <person name="Dolezel J."/>
            <person name="Bansal K.C."/>
            <person name="Xu X."/>
            <person name="Edwards D."/>
            <person name="Zhang G."/>
            <person name="Kahl G."/>
            <person name="Gil J."/>
            <person name="Singh K.B."/>
            <person name="Datta S.K."/>
            <person name="Jackson S.A."/>
            <person name="Wang J."/>
            <person name="Cook D.R."/>
        </authorList>
    </citation>
    <scope>NUCLEOTIDE SEQUENCE [LARGE SCALE GENOMIC DNA]</scope>
    <source>
        <strain evidence="11">cv. CDC Frontier</strain>
    </source>
</reference>
<dbReference type="PANTHER" id="PTHR37739">
    <property type="entry name" value="KINESIN-LIKE PROTEIN KIN-12D"/>
    <property type="match status" value="1"/>
</dbReference>
<dbReference type="SMART" id="SM00129">
    <property type="entry name" value="KISc"/>
    <property type="match status" value="1"/>
</dbReference>
<reference evidence="12" key="2">
    <citation type="submission" date="2025-08" db="UniProtKB">
        <authorList>
            <consortium name="RefSeq"/>
        </authorList>
    </citation>
    <scope>IDENTIFICATION</scope>
    <source>
        <tissue evidence="12">Etiolated seedlings</tissue>
    </source>
</reference>
<dbReference type="GO" id="GO:0009524">
    <property type="term" value="C:phragmoplast"/>
    <property type="evidence" value="ECO:0007669"/>
    <property type="project" value="UniProtKB-ARBA"/>
</dbReference>
<organism evidence="11 12">
    <name type="scientific">Cicer arietinum</name>
    <name type="common">Chickpea</name>
    <name type="synonym">Garbanzo</name>
    <dbReference type="NCBI Taxonomy" id="3827"/>
    <lineage>
        <taxon>Eukaryota</taxon>
        <taxon>Viridiplantae</taxon>
        <taxon>Streptophyta</taxon>
        <taxon>Embryophyta</taxon>
        <taxon>Tracheophyta</taxon>
        <taxon>Spermatophyta</taxon>
        <taxon>Magnoliopsida</taxon>
        <taxon>eudicotyledons</taxon>
        <taxon>Gunneridae</taxon>
        <taxon>Pentapetalae</taxon>
        <taxon>rosids</taxon>
        <taxon>fabids</taxon>
        <taxon>Fabales</taxon>
        <taxon>Fabaceae</taxon>
        <taxon>Papilionoideae</taxon>
        <taxon>50 kb inversion clade</taxon>
        <taxon>NPAAA clade</taxon>
        <taxon>Hologalegina</taxon>
        <taxon>IRL clade</taxon>
        <taxon>Cicereae</taxon>
        <taxon>Cicer</taxon>
    </lineage>
</organism>
<dbReference type="Gene3D" id="3.40.850.10">
    <property type="entry name" value="Kinesin motor domain"/>
    <property type="match status" value="1"/>
</dbReference>
<evidence type="ECO:0000256" key="4">
    <source>
        <dbReference type="ARBA" id="ARBA00023054"/>
    </source>
</evidence>
<dbReference type="InterPro" id="IPR001752">
    <property type="entry name" value="Kinesin_motor_dom"/>
</dbReference>
<keyword evidence="1" id="KW-0493">Microtubule</keyword>
<evidence type="ECO:0000256" key="2">
    <source>
        <dbReference type="ARBA" id="ARBA00022741"/>
    </source>
</evidence>
<dbReference type="GeneID" id="101494338"/>
<evidence type="ECO:0000256" key="6">
    <source>
        <dbReference type="ARBA" id="ARBA00034488"/>
    </source>
</evidence>
<dbReference type="GO" id="GO:0007112">
    <property type="term" value="P:male meiosis cytokinesis"/>
    <property type="evidence" value="ECO:0007669"/>
    <property type="project" value="UniProtKB-ARBA"/>
</dbReference>
<sequence length="1198" mass="134454">MSSSIRNLLPRSFSSKRKSTSNPKFPNSDAENTPPTDPNIIQDDHHQSLPLTVKQSHSKTLISSQSKPTLELDPSVKVVVRIRPTSDNGVIGDRTVKKVSSDTLSVGDRQFNFDSVFDSNTSQEDIFQSVGVPLVRDALAGYNTSILSYGQSGSGKTYTMWGPPSAMFEEPSAHSHKGIVPRLFQMLFSELEKEQRMSEGKQFNYQCRCCFLEIYNEQVGDLLDPTQRNLEMKDDSKNALYIENLTEEYVTSYDDVTQILIKGLSSRKVGATTLNSKSSRSHIIFTLVIESWCKGTSINGFSSSKSSRISLIDLAGQDKNKVDGAGRQCLKESKNVKKSLSQLGHLVDALTKENCLGKAEIPNRNSCLTRLLSESLGGNAKLSVICSITPDNKNNGETLCTLRFGQRVRSIRNEPVINEIKEDDVNDLSDKIRLLKEELIRAKADVHSSDGNKNGYFHVQNVRESLNQLRVSLNRSLLLPNIDNDSDEEANVDEEDIRELRQQIDEFYSSCDGNLKDISVSEDCAQYYSIEENCDADNTCGDDEIEKGEVCSGETLSKLSHEDSEASANTLYASANTLYASANTLYASANNTSRAIRSSFTDSISVSSSYQSPMLEEPQQSESPKIRNIQRKSVAFSSSCLGSSKKVAEENSSSTKGLLGQSCTKDELMRSSLRLSKVFPGPTESLAASLKRGLQIIDCHQRNSSLNKSSTSFSFGRLSFADSCDPTMQQKKYSIDERTATMLCDSCHKKISDQDSSEVRGSLKSCIDTAKAGNLDGPTDKAPKDLESIMEKEITREEELENVCKEQAARIDELNQLVEKLKEEKELNSIIVYGQESSKQIELAEEDNNSVKDECKLLRSTSSDDSRLEEKCEIKEVREELTQRSVSFDVTEKEELLKEIQNLRSKLQLCSDAPVKMSTDKLRSSLISRSIQLRKSGVFSLANNGEEELEKERERWTEMESEWICLTDELRVDLEANRHRAERVEQELRLEKMCTEELDDALKRSVLGHARMVEHYADLQEKYNDLVAKHNAVMHGIAEVKKAAAKAGKRGHARFAKSLAAELSALRVEREREAKFLKKENTSLKMQLRDTAEAVHAAGELLVRLREAEHAASSAEDNFTKVQQDNEKLKKQMDKLKRKHKMEMITMKNYLAESKLPESALKPLYREDSDVVQHNATPYQEEDQAWRAEFGAIYQEHY</sequence>
<dbReference type="GO" id="GO:0005874">
    <property type="term" value="C:microtubule"/>
    <property type="evidence" value="ECO:0007669"/>
    <property type="project" value="UniProtKB-KW"/>
</dbReference>
<feature type="coiled-coil region" evidence="8">
    <location>
        <begin position="942"/>
        <end position="991"/>
    </location>
</feature>
<feature type="coiled-coil region" evidence="8">
    <location>
        <begin position="418"/>
        <end position="445"/>
    </location>
</feature>
<dbReference type="PROSITE" id="PS50067">
    <property type="entry name" value="KINESIN_MOTOR_2"/>
    <property type="match status" value="1"/>
</dbReference>
<dbReference type="InterPro" id="IPR044986">
    <property type="entry name" value="KIF15/KIN-12"/>
</dbReference>
<accession>A0A1S2XM74</accession>
<dbReference type="STRING" id="3827.A0A1S2XM74"/>
<evidence type="ECO:0000313" key="12">
    <source>
        <dbReference type="RefSeq" id="XP_004491454.1"/>
    </source>
</evidence>
<dbReference type="GO" id="GO:0005524">
    <property type="term" value="F:ATP binding"/>
    <property type="evidence" value="ECO:0007669"/>
    <property type="project" value="UniProtKB-UniRule"/>
</dbReference>
<name>A0A1S2XM74_CICAR</name>
<feature type="coiled-coil region" evidence="8">
    <location>
        <begin position="797"/>
        <end position="861"/>
    </location>
</feature>
<dbReference type="GO" id="GO:0008017">
    <property type="term" value="F:microtubule binding"/>
    <property type="evidence" value="ECO:0007669"/>
    <property type="project" value="InterPro"/>
</dbReference>
<dbReference type="OrthoDB" id="1907171at2759"/>
<dbReference type="eggNOG" id="KOG4280">
    <property type="taxonomic scope" value="Eukaryota"/>
</dbReference>
<evidence type="ECO:0000259" key="10">
    <source>
        <dbReference type="PROSITE" id="PS50067"/>
    </source>
</evidence>
<keyword evidence="11" id="KW-1185">Reference proteome</keyword>
<dbReference type="AlphaFoldDB" id="A0A1S2XM74"/>
<keyword evidence="3 7" id="KW-0067">ATP-binding</keyword>
<dbReference type="PRINTS" id="PR00380">
    <property type="entry name" value="KINESINHEAVY"/>
</dbReference>